<dbReference type="RefSeq" id="WP_331457682.1">
    <property type="nucleotide sequence ID" value="NZ_AP021875.1"/>
</dbReference>
<dbReference type="EMBL" id="AP021875">
    <property type="protein sequence ID" value="BBO77865.1"/>
    <property type="molecule type" value="Genomic_DNA"/>
</dbReference>
<gene>
    <name evidence="1" type="ORF">DSCW_52820</name>
</gene>
<keyword evidence="2" id="KW-1185">Reference proteome</keyword>
<dbReference type="InterPro" id="IPR013161">
    <property type="entry name" value="BssC"/>
</dbReference>
<dbReference type="Pfam" id="PF08201">
    <property type="entry name" value="BssC_TutF"/>
    <property type="match status" value="1"/>
</dbReference>
<dbReference type="Gene3D" id="6.20.90.20">
    <property type="entry name" value="Benzylsuccinate synthase gamma subunit"/>
    <property type="match status" value="1"/>
</dbReference>
<evidence type="ECO:0008006" key="3">
    <source>
        <dbReference type="Google" id="ProtNLM"/>
    </source>
</evidence>
<proteinExistence type="predicted"/>
<evidence type="ECO:0000313" key="2">
    <source>
        <dbReference type="Proteomes" id="UP000427769"/>
    </source>
</evidence>
<name>A0A5K7ZAV5_9BACT</name>
<dbReference type="Proteomes" id="UP000427769">
    <property type="component" value="Chromosome"/>
</dbReference>
<dbReference type="InterPro" id="IPR038640">
    <property type="entry name" value="BssC_sf"/>
</dbReference>
<accession>A0A5K7ZAV5</accession>
<sequence>MREFRSIIYQTVFKLEEEIMATCKKCSQFFAVPNDADDYEPDKGDCVTEHKDEKGKFWLSKPVYGAGEACKSYSQRG</sequence>
<dbReference type="KEGG" id="dwd:DSCW_52820"/>
<protein>
    <recommendedName>
        <fullName evidence="3">Benzylsuccinate synthase beta subunit domain-containing protein</fullName>
    </recommendedName>
</protein>
<dbReference type="AlphaFoldDB" id="A0A5K7ZAV5"/>
<organism evidence="1 2">
    <name type="scientific">Desulfosarcina widdelii</name>
    <dbReference type="NCBI Taxonomy" id="947919"/>
    <lineage>
        <taxon>Bacteria</taxon>
        <taxon>Pseudomonadati</taxon>
        <taxon>Thermodesulfobacteriota</taxon>
        <taxon>Desulfobacteria</taxon>
        <taxon>Desulfobacterales</taxon>
        <taxon>Desulfosarcinaceae</taxon>
        <taxon>Desulfosarcina</taxon>
    </lineage>
</organism>
<evidence type="ECO:0000313" key="1">
    <source>
        <dbReference type="EMBL" id="BBO77865.1"/>
    </source>
</evidence>
<reference evidence="1 2" key="1">
    <citation type="submission" date="2019-11" db="EMBL/GenBank/DDBJ databases">
        <title>Comparative genomics of hydrocarbon-degrading Desulfosarcina strains.</title>
        <authorList>
            <person name="Watanabe M."/>
            <person name="Kojima H."/>
            <person name="Fukui M."/>
        </authorList>
    </citation>
    <scope>NUCLEOTIDE SEQUENCE [LARGE SCALE GENOMIC DNA]</scope>
    <source>
        <strain evidence="1 2">PP31</strain>
    </source>
</reference>